<evidence type="ECO:0000313" key="2">
    <source>
        <dbReference type="EMBL" id="VFQ75772.1"/>
    </source>
</evidence>
<organism evidence="2 3">
    <name type="scientific">Cuscuta campestris</name>
    <dbReference type="NCBI Taxonomy" id="132261"/>
    <lineage>
        <taxon>Eukaryota</taxon>
        <taxon>Viridiplantae</taxon>
        <taxon>Streptophyta</taxon>
        <taxon>Embryophyta</taxon>
        <taxon>Tracheophyta</taxon>
        <taxon>Spermatophyta</taxon>
        <taxon>Magnoliopsida</taxon>
        <taxon>eudicotyledons</taxon>
        <taxon>Gunneridae</taxon>
        <taxon>Pentapetalae</taxon>
        <taxon>asterids</taxon>
        <taxon>lamiids</taxon>
        <taxon>Solanales</taxon>
        <taxon>Convolvulaceae</taxon>
        <taxon>Cuscuteae</taxon>
        <taxon>Cuscuta</taxon>
        <taxon>Cuscuta subgen. Grammica</taxon>
        <taxon>Cuscuta sect. Cleistogrammica</taxon>
    </lineage>
</organism>
<keyword evidence="1" id="KW-0812">Transmembrane</keyword>
<accession>A0A484LH40</accession>
<feature type="transmembrane region" description="Helical" evidence="1">
    <location>
        <begin position="32"/>
        <end position="53"/>
    </location>
</feature>
<sequence>MKDMRNMLNLLIFHKGDSQIHQVPALHQIKMIAAWGIIIGAVLTCGAVTLLLLRRRCYWKELMNLNYRDVAISAAVSATASVRDK</sequence>
<name>A0A484LH40_9ASTE</name>
<keyword evidence="1" id="KW-0472">Membrane</keyword>
<proteinExistence type="predicted"/>
<keyword evidence="1" id="KW-1133">Transmembrane helix</keyword>
<reference evidence="2 3" key="1">
    <citation type="submission" date="2018-04" db="EMBL/GenBank/DDBJ databases">
        <authorList>
            <person name="Vogel A."/>
        </authorList>
    </citation>
    <scope>NUCLEOTIDE SEQUENCE [LARGE SCALE GENOMIC DNA]</scope>
</reference>
<dbReference type="Proteomes" id="UP000595140">
    <property type="component" value="Unassembled WGS sequence"/>
</dbReference>
<dbReference type="AlphaFoldDB" id="A0A484LH40"/>
<evidence type="ECO:0000313" key="3">
    <source>
        <dbReference type="Proteomes" id="UP000595140"/>
    </source>
</evidence>
<evidence type="ECO:0000256" key="1">
    <source>
        <dbReference type="SAM" id="Phobius"/>
    </source>
</evidence>
<gene>
    <name evidence="2" type="ORF">CCAM_LOCUS17548</name>
</gene>
<protein>
    <submittedName>
        <fullName evidence="2">Uncharacterized protein</fullName>
    </submittedName>
</protein>
<dbReference type="EMBL" id="OOIL02001452">
    <property type="protein sequence ID" value="VFQ75772.1"/>
    <property type="molecule type" value="Genomic_DNA"/>
</dbReference>
<keyword evidence="3" id="KW-1185">Reference proteome</keyword>